<evidence type="ECO:0000313" key="1">
    <source>
        <dbReference type="Proteomes" id="UP000887566"/>
    </source>
</evidence>
<protein>
    <submittedName>
        <fullName evidence="2">Apple domain-containing protein</fullName>
    </submittedName>
</protein>
<proteinExistence type="predicted"/>
<keyword evidence="1" id="KW-1185">Reference proteome</keyword>
<organism evidence="1 2">
    <name type="scientific">Plectus sambesii</name>
    <dbReference type="NCBI Taxonomy" id="2011161"/>
    <lineage>
        <taxon>Eukaryota</taxon>
        <taxon>Metazoa</taxon>
        <taxon>Ecdysozoa</taxon>
        <taxon>Nematoda</taxon>
        <taxon>Chromadorea</taxon>
        <taxon>Plectida</taxon>
        <taxon>Plectina</taxon>
        <taxon>Plectoidea</taxon>
        <taxon>Plectidae</taxon>
        <taxon>Plectus</taxon>
    </lineage>
</organism>
<sequence>MGCSLAAQLTYEGCKSESSKSYQVGGWCFYYYYETTWADNSPSQDVAQSLCSPFGSIAVGVTYKLLNTLKNLTTTYVAARPFAWLGLIRNTSYTDHKQGWLWNTLLPSGHYSTFPAIMSNMPWAKYTCIGTNCGEPNNDKGNEEAGMIINKYGVADLQKNIPYSTYSSLPAAVICQFAAPSWSYTHRGTGRFTNPAYVVEQATCERLACLMKCHKSVFCVALAFNSATSDCQIYGVSPEDPRFSNEVTANAQYDWHIRDGMEY</sequence>
<dbReference type="Proteomes" id="UP000887566">
    <property type="component" value="Unplaced"/>
</dbReference>
<dbReference type="WBParaSite" id="PSAMB.scaffold2152size25006.g16577.t1">
    <property type="protein sequence ID" value="PSAMB.scaffold2152size25006.g16577.t1"/>
    <property type="gene ID" value="PSAMB.scaffold2152size25006.g16577"/>
</dbReference>
<accession>A0A914VKE7</accession>
<dbReference type="AlphaFoldDB" id="A0A914VKE7"/>
<name>A0A914VKE7_9BILA</name>
<evidence type="ECO:0000313" key="2">
    <source>
        <dbReference type="WBParaSite" id="PSAMB.scaffold2152size25006.g16577.t1"/>
    </source>
</evidence>
<reference evidence="2" key="1">
    <citation type="submission" date="2022-11" db="UniProtKB">
        <authorList>
            <consortium name="WormBaseParasite"/>
        </authorList>
    </citation>
    <scope>IDENTIFICATION</scope>
</reference>